<dbReference type="Pfam" id="PF07796">
    <property type="entry name" value="DUF1638"/>
    <property type="match status" value="1"/>
</dbReference>
<evidence type="ECO:0000313" key="3">
    <source>
        <dbReference type="Proteomes" id="UP000298460"/>
    </source>
</evidence>
<gene>
    <name evidence="2" type="ORF">E4K67_08385</name>
</gene>
<keyword evidence="3" id="KW-1185">Reference proteome</keyword>
<dbReference type="Proteomes" id="UP000298460">
    <property type="component" value="Unassembled WGS sequence"/>
</dbReference>
<comment type="caution">
    <text evidence="2">The sequence shown here is derived from an EMBL/GenBank/DDBJ whole genome shotgun (WGS) entry which is preliminary data.</text>
</comment>
<organism evidence="2 3">
    <name type="scientific">Desulfosporosinus fructosivorans</name>
    <dbReference type="NCBI Taxonomy" id="2018669"/>
    <lineage>
        <taxon>Bacteria</taxon>
        <taxon>Bacillati</taxon>
        <taxon>Bacillota</taxon>
        <taxon>Clostridia</taxon>
        <taxon>Eubacteriales</taxon>
        <taxon>Desulfitobacteriaceae</taxon>
        <taxon>Desulfosporosinus</taxon>
    </lineage>
</organism>
<dbReference type="AlphaFoldDB" id="A0A4Z0R4L3"/>
<proteinExistence type="predicted"/>
<dbReference type="InterPro" id="IPR012437">
    <property type="entry name" value="DUF1638"/>
</dbReference>
<sequence>MKIKLIGCHSTMNEVQAQGHQQGMDCEFLDFHFHARPDKLHAKIQELINESQDYDLIILTYGRCSNSMLGLLSPRVPLLFPATHDCIGLMLGSTARHMELFKKDSRTYYFSQGWLDYGRTPLAEYYEYEAKYGEKKALKLIQSLYGSYQRAIFIITPGIDDLAKYQQKVQEIADFFSWEVGEIEGDINLLTSIVKGNKVPESIYVEAGQVITLETLTGGQHENNDHPKPTC</sequence>
<feature type="domain" description="DUF1638" evidence="1">
    <location>
        <begin position="28"/>
        <end position="192"/>
    </location>
</feature>
<reference evidence="2 3" key="1">
    <citation type="submission" date="2019-03" db="EMBL/GenBank/DDBJ databases">
        <title>Draft Genome Sequence of Desulfosporosinus fructosivorans Strain 63.6F, Isolated from Marine Sediment in the Baltic Sea.</title>
        <authorList>
            <person name="Hausmann B."/>
            <person name="Vandieken V."/>
            <person name="Pjevac P."/>
            <person name="Schreck K."/>
            <person name="Herbold C.W."/>
            <person name="Loy A."/>
        </authorList>
    </citation>
    <scope>NUCLEOTIDE SEQUENCE [LARGE SCALE GENOMIC DNA]</scope>
    <source>
        <strain evidence="2 3">63.6F</strain>
    </source>
</reference>
<evidence type="ECO:0000313" key="2">
    <source>
        <dbReference type="EMBL" id="TGE38002.1"/>
    </source>
</evidence>
<protein>
    <submittedName>
        <fullName evidence="2">DUF1638 domain-containing protein</fullName>
    </submittedName>
</protein>
<accession>A0A4Z0R4L3</accession>
<evidence type="ECO:0000259" key="1">
    <source>
        <dbReference type="Pfam" id="PF07796"/>
    </source>
</evidence>
<dbReference type="OrthoDB" id="9787351at2"/>
<name>A0A4Z0R4L3_9FIRM</name>
<dbReference type="EMBL" id="SPQQ01000003">
    <property type="protein sequence ID" value="TGE38002.1"/>
    <property type="molecule type" value="Genomic_DNA"/>
</dbReference>